<dbReference type="PANTHER" id="PTHR40094">
    <property type="entry name" value="ALPHA-2-MACROGLOBULIN HOMOLOG"/>
    <property type="match status" value="1"/>
</dbReference>
<dbReference type="InterPro" id="IPR021868">
    <property type="entry name" value="Alpha_2_Macroglob_MG3"/>
</dbReference>
<accession>A0A1Y0EIT5</accession>
<dbReference type="Gene3D" id="1.50.10.20">
    <property type="match status" value="1"/>
</dbReference>
<dbReference type="Pfam" id="PF01835">
    <property type="entry name" value="MG2"/>
    <property type="match status" value="1"/>
</dbReference>
<proteinExistence type="inferred from homology"/>
<dbReference type="Pfam" id="PF17973">
    <property type="entry name" value="bMG10"/>
    <property type="match status" value="1"/>
</dbReference>
<feature type="signal peptide" evidence="2">
    <location>
        <begin position="1"/>
        <end position="36"/>
    </location>
</feature>
<gene>
    <name evidence="5" type="ORF">CCO03_00270</name>
</gene>
<dbReference type="Pfam" id="PF00207">
    <property type="entry name" value="A2M"/>
    <property type="match status" value="1"/>
</dbReference>
<feature type="domain" description="Alpha-2-macroglobulin" evidence="4">
    <location>
        <begin position="1346"/>
        <end position="1436"/>
    </location>
</feature>
<dbReference type="InterPro" id="IPR002890">
    <property type="entry name" value="MG2"/>
</dbReference>
<dbReference type="OrthoDB" id="9767116at2"/>
<evidence type="ECO:0008006" key="7">
    <source>
        <dbReference type="Google" id="ProtNLM"/>
    </source>
</evidence>
<protein>
    <recommendedName>
        <fullName evidence="7">Alpha-2-macroglobulin</fullName>
    </recommendedName>
</protein>
<evidence type="ECO:0000313" key="5">
    <source>
        <dbReference type="EMBL" id="ARU03331.1"/>
    </source>
</evidence>
<dbReference type="Proteomes" id="UP000196138">
    <property type="component" value="Chromosome"/>
</dbReference>
<dbReference type="SMART" id="SM01360">
    <property type="entry name" value="A2M"/>
    <property type="match status" value="1"/>
</dbReference>
<sequence>MPHPLNALSPSCAPRPPTVRWAVLALAAVASLSAQAASVTVTPQADVRSLRQVSLRFDTPMTALGRSDAAAPAEVRCAHPNAATRLPAGQGRWVNERDWAFEFSAALPAGTQCEVLRDSRLRNSAGEAVSGPARTRFRILPVGYHQLQLLQTEQAQASYTALLQHPDPAGGRAGLARNPFVCDVLDAAGQQALAELPRGAPVDLRRWLRTQPTEVVSEARVREMHGRQLNGDRPWALALRCAQPLPDGAQVRLRRQNDTENALNRALVAGDAEGRERFVFQTREPFVATLACEQERAHPWPLPRPTGPQGRASARADERLRCDTRLPIALNLSSPVPVAAGTGQPAIEWPRLRVGPQSLAPTLVYADDRRQTVRGLTWRVDPRTPAPQEVRLTGGSLRDVQGRLLANPAALGTTFVLQPPPPYLGAVPNTGALLPLQAPDSLRRLLFATRGLEPQLAATQWRITQLDTLAQRRAAAVLVSATQAPDRLNAADWDELAAHWPAPRELSLQPRGAQIQLNGLPLQGAGLHVARVRSTAYDAHLVQQRALEEQAQAPAPETLRAAGMSAGARPPVKPGLAPREPLPAHPGERWGVAQLSNLAVTANLAAAGPSLLWVTAIDAGKPMAGARVWLYDCRLQPIWQGETDAQGVAQLPTGAGVAGTRESGCSQPRSRGVERLLPADERWVRVEAGDDRLFSTLPTGRHSYAPSRSGWHSHLVLDRSLLQPGDTLHLQLVARQPTAEGWALPERQAVRVHIVHESGEQLGPLSGELDAQGQVSLQWAVPANVKLGRFRLEAQRVDGDVTLAQASFRVEEFRRPVFDAGLSSTATPGSRQLGLAGRLRFFSGGSAEGEPVQWQHRWSPHVMAPVDGYTFFTPTRAQDLQAPPALTSAPGKLDTQGTVAQQLALPTLGRPWRVDSEMQFADPNGETQTVASHATVWPTGQRLGLTLQAATATAPTRVAGVLVGADGQPLPEQRVRLQVSEARSRHVNAPGGGGGYWEAQAPQRPLCDAVTDARGRWECPWPQDLRPKGYGDMGTLWLVQAQLAATPTVQTALAVNGWQVARRQSEDELTVLNGTAFTAGEVAQVQTRARRLPASLLLTLEREGVRSHRVIALQQPEQRIEVPLAAHDAPNVHLRAQYVYPWQEPATAHRRAPDVDEDDNAFPQTSALRGHTTPRASDAVGLYEQQQAELSVSPASFALQTEVKPLQDEVRPGSALPVAVQVRDAQGEPAAHARLTLAVVDEALLALQPNTTWALSEAMWRARPNQVGVRSVLPGVAVQPVAPLAPDWIAPDERPAGGRMALANKVMAPAAAPAPSSVTLYGRLDEGQAAAPADAAAPPRSEFSSLLLWQTQVQTDAQGRAQVSVPVNDSLTRFRVVALATQGADRFGEGQAHFVTTQPLQLLSGLPALVRSGDELVQKLTVRNTGRQALAVQLGAQATRVGRDDAPALRALDAAAEQERGLSLTRQLSLAPGATQTVLWRLRVPDGVSQLDWQFTATGKAGKTVERDTLKLTQRVKPAVEPTVRAATLLQLGAQPGTLAVAQPTGALPQVGGVRVSLSASLVDSVLQETRRWMRDYPYTCLEQQSSRAVVLDDRAAWDRLMAQLPKYLDAQGLARFFPEPSLSGSEMLTLQLLDLSHATGWALPADARTHMLQAVQQLLAGHIAPQDWSPREDRRSRQLAAQATLAEHGQTVSLREVPEDLSALPAQSLIDWARTLAALPAAQRPAGPAGDPRAVSDQLRSRFDVQGSVLRWRDEVATQWWWFMWSGDGTTARMALLAQQLSGGDAQWQSDVPRIVQGLVARQSQGRWYSTSANAWASVALNRFAQQREAGPVSGTSVLTLGAQQRRADWAAQQAPTQLLPWPQQGGTATLGLQQQGSGQPWATVATLAAVRLTAPAAHGLGVTREVLPVQQRTPGQWSVGDVYRVRLTVTSNAPQTWVVVRDALPSGATPLNRGLGRDSALATTDGRDARRPWDWRARPSFEEHAADSYRAYYRWVGEGHWPLEYTVRLNNAGRFELPPTRVEALYAPEVFGEAPAASITVVP</sequence>
<dbReference type="SUPFAM" id="SSF48239">
    <property type="entry name" value="Terpenoid cyclases/Protein prenyltransferases"/>
    <property type="match status" value="1"/>
</dbReference>
<organism evidence="5 6">
    <name type="scientific">Comamonas serinivorans</name>
    <dbReference type="NCBI Taxonomy" id="1082851"/>
    <lineage>
        <taxon>Bacteria</taxon>
        <taxon>Pseudomonadati</taxon>
        <taxon>Pseudomonadota</taxon>
        <taxon>Betaproteobacteria</taxon>
        <taxon>Burkholderiales</taxon>
        <taxon>Comamonadaceae</taxon>
        <taxon>Comamonas</taxon>
    </lineage>
</organism>
<dbReference type="SMART" id="SM01359">
    <property type="entry name" value="A2M_N_2"/>
    <property type="match status" value="1"/>
</dbReference>
<reference evidence="5 6" key="1">
    <citation type="submission" date="2017-05" db="EMBL/GenBank/DDBJ databases">
        <authorList>
            <person name="Song R."/>
            <person name="Chenine A.L."/>
            <person name="Ruprecht R.M."/>
        </authorList>
    </citation>
    <scope>NUCLEOTIDE SEQUENCE [LARGE SCALE GENOMIC DNA]</scope>
    <source>
        <strain evidence="5 6">DSM 26136</strain>
    </source>
</reference>
<evidence type="ECO:0000256" key="1">
    <source>
        <dbReference type="ARBA" id="ARBA00010556"/>
    </source>
</evidence>
<dbReference type="Pfam" id="PF11974">
    <property type="entry name" value="bMG3"/>
    <property type="match status" value="1"/>
</dbReference>
<name>A0A1Y0EIT5_9BURK</name>
<evidence type="ECO:0000259" key="3">
    <source>
        <dbReference type="SMART" id="SM01359"/>
    </source>
</evidence>
<dbReference type="InterPro" id="IPR001599">
    <property type="entry name" value="Macroglobln_a2"/>
</dbReference>
<dbReference type="GO" id="GO:0004866">
    <property type="term" value="F:endopeptidase inhibitor activity"/>
    <property type="evidence" value="ECO:0007669"/>
    <property type="project" value="InterPro"/>
</dbReference>
<dbReference type="Gene3D" id="2.60.40.1930">
    <property type="match status" value="1"/>
</dbReference>
<dbReference type="PANTHER" id="PTHR40094:SF1">
    <property type="entry name" value="UBIQUITIN DOMAIN-CONTAINING PROTEIN"/>
    <property type="match status" value="1"/>
</dbReference>
<dbReference type="Pfam" id="PF07703">
    <property type="entry name" value="A2M_BRD"/>
    <property type="match status" value="1"/>
</dbReference>
<dbReference type="InterPro" id="IPR041246">
    <property type="entry name" value="Bact_MG10"/>
</dbReference>
<dbReference type="EMBL" id="CP021455">
    <property type="protein sequence ID" value="ARU03331.1"/>
    <property type="molecule type" value="Genomic_DNA"/>
</dbReference>
<evidence type="ECO:0000259" key="4">
    <source>
        <dbReference type="SMART" id="SM01360"/>
    </source>
</evidence>
<keyword evidence="6" id="KW-1185">Reference proteome</keyword>
<dbReference type="KEGG" id="cser:CCO03_00270"/>
<evidence type="ECO:0000313" key="6">
    <source>
        <dbReference type="Proteomes" id="UP000196138"/>
    </source>
</evidence>
<dbReference type="InterPro" id="IPR051802">
    <property type="entry name" value="YfhM-like"/>
</dbReference>
<dbReference type="InterPro" id="IPR011625">
    <property type="entry name" value="A2M_N_BRD"/>
</dbReference>
<feature type="domain" description="Alpha-2-macroglobulin bait region" evidence="3">
    <location>
        <begin position="1069"/>
        <end position="1247"/>
    </location>
</feature>
<keyword evidence="2" id="KW-0732">Signal</keyword>
<evidence type="ECO:0000256" key="2">
    <source>
        <dbReference type="SAM" id="SignalP"/>
    </source>
</evidence>
<dbReference type="InterPro" id="IPR008930">
    <property type="entry name" value="Terpenoid_cyclase/PrenylTrfase"/>
</dbReference>
<feature type="chain" id="PRO_5013095658" description="Alpha-2-macroglobulin" evidence="2">
    <location>
        <begin position="37"/>
        <end position="2045"/>
    </location>
</feature>
<dbReference type="RefSeq" id="WP_087275694.1">
    <property type="nucleotide sequence ID" value="NZ_CP021455.1"/>
</dbReference>
<comment type="similarity">
    <text evidence="1">Belongs to the protease inhibitor I39 (alpha-2-macroglobulin) family. Bacterial alpha-2-macroglobulin subfamily.</text>
</comment>